<accession>A0A5Q4BU41</accession>
<keyword evidence="6" id="KW-1185">Reference proteome</keyword>
<dbReference type="PANTHER" id="PTHR43364:SF9">
    <property type="entry name" value="OXIDOREDUCTASE"/>
    <property type="match status" value="1"/>
</dbReference>
<evidence type="ECO:0000313" key="6">
    <source>
        <dbReference type="Proteomes" id="UP000326340"/>
    </source>
</evidence>
<dbReference type="GO" id="GO:0016491">
    <property type="term" value="F:oxidoreductase activity"/>
    <property type="evidence" value="ECO:0007669"/>
    <property type="project" value="UniProtKB-KW"/>
</dbReference>
<dbReference type="InterPro" id="IPR023210">
    <property type="entry name" value="NADP_OxRdtase_dom"/>
</dbReference>
<dbReference type="PANTHER" id="PTHR43364">
    <property type="entry name" value="NADH-SPECIFIC METHYLGLYOXAL REDUCTASE-RELATED"/>
    <property type="match status" value="1"/>
</dbReference>
<evidence type="ECO:0000256" key="2">
    <source>
        <dbReference type="ARBA" id="ARBA00022857"/>
    </source>
</evidence>
<dbReference type="Pfam" id="PF00248">
    <property type="entry name" value="Aldo_ket_red"/>
    <property type="match status" value="1"/>
</dbReference>
<evidence type="ECO:0000256" key="1">
    <source>
        <dbReference type="ARBA" id="ARBA00007905"/>
    </source>
</evidence>
<evidence type="ECO:0000313" key="5">
    <source>
        <dbReference type="EMBL" id="TQN70119.1"/>
    </source>
</evidence>
<dbReference type="FunFam" id="3.20.20.100:FF:000004">
    <property type="entry name" value="Oxidoreductase, aldo/keto reductase"/>
    <property type="match status" value="1"/>
</dbReference>
<organism evidence="5 6">
    <name type="scientific">Colletotrichum shisoi</name>
    <dbReference type="NCBI Taxonomy" id="2078593"/>
    <lineage>
        <taxon>Eukaryota</taxon>
        <taxon>Fungi</taxon>
        <taxon>Dikarya</taxon>
        <taxon>Ascomycota</taxon>
        <taxon>Pezizomycotina</taxon>
        <taxon>Sordariomycetes</taxon>
        <taxon>Hypocreomycetidae</taxon>
        <taxon>Glomerellales</taxon>
        <taxon>Glomerellaceae</taxon>
        <taxon>Colletotrichum</taxon>
        <taxon>Colletotrichum destructivum species complex</taxon>
    </lineage>
</organism>
<dbReference type="Proteomes" id="UP000326340">
    <property type="component" value="Unassembled WGS sequence"/>
</dbReference>
<keyword evidence="2" id="KW-0521">NADP</keyword>
<evidence type="ECO:0000259" key="4">
    <source>
        <dbReference type="Pfam" id="PF00248"/>
    </source>
</evidence>
<feature type="domain" description="NADP-dependent oxidoreductase" evidence="4">
    <location>
        <begin position="48"/>
        <end position="360"/>
    </location>
</feature>
<comment type="caution">
    <text evidence="5">The sequence shown here is derived from an EMBL/GenBank/DDBJ whole genome shotgun (WGS) entry which is preliminary data.</text>
</comment>
<dbReference type="Gene3D" id="3.20.20.100">
    <property type="entry name" value="NADP-dependent oxidoreductase domain"/>
    <property type="match status" value="1"/>
</dbReference>
<keyword evidence="3" id="KW-0560">Oxidoreductase</keyword>
<protein>
    <submittedName>
        <fullName evidence="5">Aldo-keto reductase dtxS3</fullName>
    </submittedName>
</protein>
<dbReference type="AlphaFoldDB" id="A0A5Q4BU41"/>
<sequence>MWLTSSSLATFGEWAAPPVPASLQKSLDATKVEYVNLGASGLKVSVPILGGMSLGSSEWMDWVLDEEESCEILKGAYDCGINTWDTANMYSNGVSEVVIGKAIKKFNIPREKLVLMTKCAMHVGEETSMFAPMHAQQLAQSKDYVNQGGLSRKTIFKAVDDALDRLGTTYIDLFQIHRFDPTTPVEETMKALHDLVQAGKILYIGASSMWATQFAQMQFAAEKNGWTKFVSMQNFYNLIYREEEREMNRFCRDTGVGLVHWSPLFGGALARPVEAKKTSVRSQAGGLMSPDLTEVDENIIRRVEELAQKKGWSMSHVALAWVRSKGGVPITGFNSVKRIDEAGELRGKTLSEDEVKYLEEPYVSKNIVGHY</sequence>
<dbReference type="InterPro" id="IPR036812">
    <property type="entry name" value="NAD(P)_OxRdtase_dom_sf"/>
</dbReference>
<gene>
    <name evidence="5" type="primary">DtxS3-1</name>
    <name evidence="5" type="ORF">CSHISOI_05328</name>
</gene>
<name>A0A5Q4BU41_9PEZI</name>
<dbReference type="GO" id="GO:0005829">
    <property type="term" value="C:cytosol"/>
    <property type="evidence" value="ECO:0007669"/>
    <property type="project" value="UniProtKB-ARBA"/>
</dbReference>
<dbReference type="OrthoDB" id="1720422at2759"/>
<reference evidence="5 6" key="1">
    <citation type="journal article" date="2019" name="Sci. Rep.">
        <title>Colletotrichum shisoi sp. nov., an anthracnose pathogen of Perilla frutescens in Japan: molecular phylogenetic, morphological and genomic evidence.</title>
        <authorList>
            <person name="Gan P."/>
            <person name="Tsushima A."/>
            <person name="Hiroyama R."/>
            <person name="Narusaka M."/>
            <person name="Takano Y."/>
            <person name="Narusaka Y."/>
            <person name="Kawaradani M."/>
            <person name="Damm U."/>
            <person name="Shirasu K."/>
        </authorList>
    </citation>
    <scope>NUCLEOTIDE SEQUENCE [LARGE SCALE GENOMIC DNA]</scope>
    <source>
        <strain evidence="5 6">PG-2018a</strain>
    </source>
</reference>
<dbReference type="SUPFAM" id="SSF51430">
    <property type="entry name" value="NAD(P)-linked oxidoreductase"/>
    <property type="match status" value="1"/>
</dbReference>
<proteinExistence type="inferred from homology"/>
<evidence type="ECO:0000256" key="3">
    <source>
        <dbReference type="ARBA" id="ARBA00023002"/>
    </source>
</evidence>
<dbReference type="EMBL" id="PUHP01000426">
    <property type="protein sequence ID" value="TQN70119.1"/>
    <property type="molecule type" value="Genomic_DNA"/>
</dbReference>
<dbReference type="CDD" id="cd19079">
    <property type="entry name" value="AKR_EcYajO-like"/>
    <property type="match status" value="1"/>
</dbReference>
<dbReference type="InterPro" id="IPR050523">
    <property type="entry name" value="AKR_Detox_Biosynth"/>
</dbReference>
<comment type="similarity">
    <text evidence="1">Belongs to the aldo/keto reductase family.</text>
</comment>